<dbReference type="InterPro" id="IPR050869">
    <property type="entry name" value="H3K4_H4K5_MeTrfase"/>
</dbReference>
<feature type="compositionally biased region" description="Pro residues" evidence="6">
    <location>
        <begin position="1"/>
        <end position="10"/>
    </location>
</feature>
<organism evidence="9 10">
    <name type="scientific">Bionectria ochroleuca</name>
    <name type="common">Gliocladium roseum</name>
    <dbReference type="NCBI Taxonomy" id="29856"/>
    <lineage>
        <taxon>Eukaryota</taxon>
        <taxon>Fungi</taxon>
        <taxon>Dikarya</taxon>
        <taxon>Ascomycota</taxon>
        <taxon>Pezizomycotina</taxon>
        <taxon>Sordariomycetes</taxon>
        <taxon>Hypocreomycetidae</taxon>
        <taxon>Hypocreales</taxon>
        <taxon>Bionectriaceae</taxon>
        <taxon>Clonostachys</taxon>
    </lineage>
</organism>
<dbReference type="PANTHER" id="PTHR12197:SF251">
    <property type="entry name" value="EG:BACR7C10.4 PROTEIN"/>
    <property type="match status" value="1"/>
</dbReference>
<name>A0ABY6TUT0_BIOOC</name>
<dbReference type="Gene3D" id="1.10.220.160">
    <property type="match status" value="1"/>
</dbReference>
<feature type="region of interest" description="Disordered" evidence="6">
    <location>
        <begin position="1"/>
        <end position="21"/>
    </location>
</feature>
<dbReference type="Pfam" id="PF01753">
    <property type="entry name" value="zf-MYND"/>
    <property type="match status" value="1"/>
</dbReference>
<evidence type="ECO:0008006" key="11">
    <source>
        <dbReference type="Google" id="ProtNLM"/>
    </source>
</evidence>
<accession>A0ABY6TUT0</accession>
<feature type="domain" description="MYND-type" evidence="8">
    <location>
        <begin position="56"/>
        <end position="94"/>
    </location>
</feature>
<evidence type="ECO:0000256" key="2">
    <source>
        <dbReference type="ARBA" id="ARBA00022771"/>
    </source>
</evidence>
<dbReference type="PROSITE" id="PS50889">
    <property type="entry name" value="S4"/>
    <property type="match status" value="1"/>
</dbReference>
<evidence type="ECO:0000256" key="1">
    <source>
        <dbReference type="ARBA" id="ARBA00022723"/>
    </source>
</evidence>
<reference evidence="9 10" key="1">
    <citation type="submission" date="2019-06" db="EMBL/GenBank/DDBJ databases">
        <authorList>
            <person name="Broberg M."/>
        </authorList>
    </citation>
    <scope>NUCLEOTIDE SEQUENCE [LARGE SCALE GENOMIC DNA]</scope>
</reference>
<dbReference type="Proteomes" id="UP000766486">
    <property type="component" value="Unassembled WGS sequence"/>
</dbReference>
<feature type="domain" description="SET" evidence="7">
    <location>
        <begin position="11"/>
        <end position="239"/>
    </location>
</feature>
<evidence type="ECO:0000313" key="10">
    <source>
        <dbReference type="Proteomes" id="UP000766486"/>
    </source>
</evidence>
<dbReference type="PANTHER" id="PTHR12197">
    <property type="entry name" value="HISTONE-LYSINE N-METHYLTRANSFERASE SMYD"/>
    <property type="match status" value="1"/>
</dbReference>
<dbReference type="SUPFAM" id="SSF82199">
    <property type="entry name" value="SET domain"/>
    <property type="match status" value="1"/>
</dbReference>
<keyword evidence="2 4" id="KW-0863">Zinc-finger</keyword>
<dbReference type="SMART" id="SM00317">
    <property type="entry name" value="SET"/>
    <property type="match status" value="1"/>
</dbReference>
<keyword evidence="3" id="KW-0862">Zinc</keyword>
<proteinExistence type="predicted"/>
<dbReference type="Gene3D" id="2.170.270.10">
    <property type="entry name" value="SET domain"/>
    <property type="match status" value="1"/>
</dbReference>
<dbReference type="InterPro" id="IPR002893">
    <property type="entry name" value="Znf_MYND"/>
</dbReference>
<dbReference type="PROSITE" id="PS50280">
    <property type="entry name" value="SET"/>
    <property type="match status" value="1"/>
</dbReference>
<protein>
    <recommendedName>
        <fullName evidence="11">MYND-type zinc finger protein samB</fullName>
    </recommendedName>
</protein>
<evidence type="ECO:0000256" key="5">
    <source>
        <dbReference type="PROSITE-ProRule" id="PRU00182"/>
    </source>
</evidence>
<dbReference type="Gene3D" id="6.10.140.2220">
    <property type="match status" value="1"/>
</dbReference>
<gene>
    <name evidence="9" type="ORF">CLO192961_LOCUS85513</name>
</gene>
<evidence type="ECO:0000256" key="3">
    <source>
        <dbReference type="ARBA" id="ARBA00022833"/>
    </source>
</evidence>
<evidence type="ECO:0000313" key="9">
    <source>
        <dbReference type="EMBL" id="VUC22414.1"/>
    </source>
</evidence>
<keyword evidence="10" id="KW-1185">Reference proteome</keyword>
<dbReference type="InterPro" id="IPR046341">
    <property type="entry name" value="SET_dom_sf"/>
</dbReference>
<evidence type="ECO:0000259" key="8">
    <source>
        <dbReference type="PROSITE" id="PS50865"/>
    </source>
</evidence>
<comment type="caution">
    <text evidence="9">The sequence shown here is derived from an EMBL/GenBank/DDBJ whole genome shotgun (WGS) entry which is preliminary data.</text>
</comment>
<sequence length="538" mass="59550">MPPSTIPSPFPSVEVRSNPSKGRSLHVTTSFAPGDVILNAQPLICLPTLSHLSSRCSYCFELSSPRACTRCRSAYYCNAACQRSAWQSVHKLECKALQRVPAERRGQLPTPVRLLLQVLLVEDIQVGVDSLEGHVAARRVRPEWKDVELMAMAACSYAGKGVDEATVRKAAGQLCKIQTNAFNWTDEDFTEACVFIQPTLAMMNHSCLPNAMIQFIDGRIVLRAESKLEAGDEIEISYTDVTMPLPKRRHAIDSYMFKCRCLRCRDNLNIYQACSASSNLGLNSFSLSPEVSKVSQLPIITNLAISERVTTAVDELSDVVRSDEFNEGDIKLLTLRERFQACRDLVAVGAWAAPPVPQLLAAISNYFVNKENYAGALAIQSLIAIECTPYRYPAPFHPIRVKELVHLASLLSNTAPHTAGQMAQSSPSQLTGGGVNSKIQEAFREIDQASTYQMLLMLVKRLAPAGFGASFKLSLFASERLNELKQLPGREKELSLIERWGADPHSEWSKGFFQYAVVDPIHRLASLGEELVNLEFSR</sequence>
<dbReference type="EMBL" id="CABFNS010000583">
    <property type="protein sequence ID" value="VUC22414.1"/>
    <property type="molecule type" value="Genomic_DNA"/>
</dbReference>
<keyword evidence="5" id="KW-0694">RNA-binding</keyword>
<evidence type="ECO:0000256" key="6">
    <source>
        <dbReference type="SAM" id="MobiDB-lite"/>
    </source>
</evidence>
<evidence type="ECO:0000256" key="4">
    <source>
        <dbReference type="PROSITE-ProRule" id="PRU00134"/>
    </source>
</evidence>
<dbReference type="PROSITE" id="PS50865">
    <property type="entry name" value="ZF_MYND_2"/>
    <property type="match status" value="1"/>
</dbReference>
<evidence type="ECO:0000259" key="7">
    <source>
        <dbReference type="PROSITE" id="PS50280"/>
    </source>
</evidence>
<dbReference type="InterPro" id="IPR001214">
    <property type="entry name" value="SET_dom"/>
</dbReference>
<keyword evidence="1" id="KW-0479">Metal-binding</keyword>
<dbReference type="Pfam" id="PF00856">
    <property type="entry name" value="SET"/>
    <property type="match status" value="1"/>
</dbReference>